<evidence type="ECO:0000259" key="6">
    <source>
        <dbReference type="PROSITE" id="PS51292"/>
    </source>
</evidence>
<evidence type="ECO:0000256" key="2">
    <source>
        <dbReference type="ARBA" id="ARBA00022771"/>
    </source>
</evidence>
<comment type="caution">
    <text evidence="7">The sequence shown here is derived from an EMBL/GenBank/DDBJ whole genome shotgun (WGS) entry which is preliminary data.</text>
</comment>
<feature type="transmembrane region" description="Helical" evidence="5">
    <location>
        <begin position="410"/>
        <end position="429"/>
    </location>
</feature>
<feature type="region of interest" description="Disordered" evidence="4">
    <location>
        <begin position="478"/>
        <end position="521"/>
    </location>
</feature>
<evidence type="ECO:0000256" key="1">
    <source>
        <dbReference type="ARBA" id="ARBA00022723"/>
    </source>
</evidence>
<keyword evidence="3" id="KW-0862">Zinc</keyword>
<feature type="domain" description="RING-CH-type" evidence="6">
    <location>
        <begin position="260"/>
        <end position="322"/>
    </location>
</feature>
<feature type="transmembrane region" description="Helical" evidence="5">
    <location>
        <begin position="435"/>
        <end position="458"/>
    </location>
</feature>
<gene>
    <name evidence="7" type="ORF">LWI28_020545</name>
</gene>
<evidence type="ECO:0000256" key="3">
    <source>
        <dbReference type="ARBA" id="ARBA00022833"/>
    </source>
</evidence>
<name>A0AAD5I702_ACENE</name>
<accession>A0AAD5I702</accession>
<keyword evidence="2" id="KW-0863">Zinc-finger</keyword>
<feature type="compositionally biased region" description="Polar residues" evidence="4">
    <location>
        <begin position="96"/>
        <end position="112"/>
    </location>
</feature>
<dbReference type="SUPFAM" id="SSF57850">
    <property type="entry name" value="RING/U-box"/>
    <property type="match status" value="1"/>
</dbReference>
<evidence type="ECO:0000256" key="4">
    <source>
        <dbReference type="SAM" id="MobiDB-lite"/>
    </source>
</evidence>
<protein>
    <recommendedName>
        <fullName evidence="6">RING-CH-type domain-containing protein</fullName>
    </recommendedName>
</protein>
<dbReference type="EMBL" id="JAJSOW010000108">
    <property type="protein sequence ID" value="KAI9154072.1"/>
    <property type="molecule type" value="Genomic_DNA"/>
</dbReference>
<keyword evidence="5" id="KW-1133">Transmembrane helix</keyword>
<dbReference type="AlphaFoldDB" id="A0AAD5I702"/>
<feature type="compositionally biased region" description="Low complexity" evidence="4">
    <location>
        <begin position="484"/>
        <end position="503"/>
    </location>
</feature>
<proteinExistence type="predicted"/>
<dbReference type="InterPro" id="IPR013083">
    <property type="entry name" value="Znf_RING/FYVE/PHD"/>
</dbReference>
<dbReference type="PROSITE" id="PS51292">
    <property type="entry name" value="ZF_RING_CH"/>
    <property type="match status" value="1"/>
</dbReference>
<evidence type="ECO:0000256" key="5">
    <source>
        <dbReference type="SAM" id="Phobius"/>
    </source>
</evidence>
<keyword evidence="5" id="KW-0812">Transmembrane</keyword>
<feature type="compositionally biased region" description="Basic and acidic residues" evidence="4">
    <location>
        <begin position="505"/>
        <end position="521"/>
    </location>
</feature>
<dbReference type="CDD" id="cd16495">
    <property type="entry name" value="RING_CH-C4HC3_MARCH"/>
    <property type="match status" value="1"/>
</dbReference>
<dbReference type="Pfam" id="PF12906">
    <property type="entry name" value="RINGv"/>
    <property type="match status" value="1"/>
</dbReference>
<dbReference type="GO" id="GO:0008270">
    <property type="term" value="F:zinc ion binding"/>
    <property type="evidence" value="ECO:0007669"/>
    <property type="project" value="UniProtKB-KW"/>
</dbReference>
<dbReference type="InterPro" id="IPR011016">
    <property type="entry name" value="Znf_RING-CH"/>
</dbReference>
<keyword evidence="8" id="KW-1185">Reference proteome</keyword>
<reference evidence="7" key="2">
    <citation type="submission" date="2023-02" db="EMBL/GenBank/DDBJ databases">
        <authorList>
            <person name="Swenson N.G."/>
            <person name="Wegrzyn J.L."/>
            <person name="Mcevoy S.L."/>
        </authorList>
    </citation>
    <scope>NUCLEOTIDE SEQUENCE</scope>
    <source>
        <strain evidence="7">91603</strain>
        <tissue evidence="7">Leaf</tissue>
    </source>
</reference>
<feature type="transmembrane region" description="Helical" evidence="5">
    <location>
        <begin position="381"/>
        <end position="398"/>
    </location>
</feature>
<organism evidence="7 8">
    <name type="scientific">Acer negundo</name>
    <name type="common">Box elder</name>
    <dbReference type="NCBI Taxonomy" id="4023"/>
    <lineage>
        <taxon>Eukaryota</taxon>
        <taxon>Viridiplantae</taxon>
        <taxon>Streptophyta</taxon>
        <taxon>Embryophyta</taxon>
        <taxon>Tracheophyta</taxon>
        <taxon>Spermatophyta</taxon>
        <taxon>Magnoliopsida</taxon>
        <taxon>eudicotyledons</taxon>
        <taxon>Gunneridae</taxon>
        <taxon>Pentapetalae</taxon>
        <taxon>rosids</taxon>
        <taxon>malvids</taxon>
        <taxon>Sapindales</taxon>
        <taxon>Sapindaceae</taxon>
        <taxon>Hippocastanoideae</taxon>
        <taxon>Acereae</taxon>
        <taxon>Acer</taxon>
    </lineage>
</organism>
<evidence type="ECO:0000313" key="8">
    <source>
        <dbReference type="Proteomes" id="UP001064489"/>
    </source>
</evidence>
<dbReference type="SMART" id="SM00744">
    <property type="entry name" value="RINGv"/>
    <property type="match status" value="1"/>
</dbReference>
<dbReference type="PANTHER" id="PTHR46158:SF10">
    <property type="entry name" value="RING-CH-TYPE DOMAIN-CONTAINING PROTEIN"/>
    <property type="match status" value="1"/>
</dbReference>
<sequence>MGNEEQQQPVVKENDERACNISVDSLAQRVENSNEIVEVNPPDQLMRWQSLVLEIPPTTVVDDVGEDLVRINMPLTPITTPRRVNFSPMPSPPPTVDTTNESQGPLSSKNKSTLKSFLPKLSFKYRNNTNADIEKAAILALGSSSTETRGKPRISRTLSFTKLFTPRAKAASSLPVTPISHSNPGSMHGPKIYDPNGGAQNSFHRSHSVPELNKDISIRQLDSLRGVIRVIRTTSEDIIMTTSDTSPPNVTDRNDDGGEDILEEEAVCRICLIELGEGADTLKMECSCKGELALAHQECAIKWFSIKGNKRCDVCKNEVRNLPVTLLRLQNSSNTRGTGAQQADVIPYTRVWQDVPVLVLVSMLAYFCYLEQLLVPKMKSGAIAISLPFSCILGLLASMTASNMVRRKFIWVYAFIQFALVVLSGHLFYTLLHMQAVLSVLLSTFVGFGGSMFGTSILREVLRYWRLWLAMSRQQHNHQEEVTETQTQTQSNQPSTTPSQNQTDSQHHGTETRDSETTRDS</sequence>
<feature type="region of interest" description="Disordered" evidence="4">
    <location>
        <begin position="81"/>
        <end position="112"/>
    </location>
</feature>
<evidence type="ECO:0000313" key="7">
    <source>
        <dbReference type="EMBL" id="KAI9154072.1"/>
    </source>
</evidence>
<dbReference type="PANTHER" id="PTHR46158">
    <property type="entry name" value="OS02G0165000 PROTEIN"/>
    <property type="match status" value="1"/>
</dbReference>
<dbReference type="Proteomes" id="UP001064489">
    <property type="component" value="Chromosome 11"/>
</dbReference>
<keyword evidence="5" id="KW-0472">Membrane</keyword>
<reference evidence="7" key="1">
    <citation type="journal article" date="2022" name="Plant J.">
        <title>Strategies of tolerance reflected in two North American maple genomes.</title>
        <authorList>
            <person name="McEvoy S.L."/>
            <person name="Sezen U.U."/>
            <person name="Trouern-Trend A."/>
            <person name="McMahon S.M."/>
            <person name="Schaberg P.G."/>
            <person name="Yang J."/>
            <person name="Wegrzyn J.L."/>
            <person name="Swenson N.G."/>
        </authorList>
    </citation>
    <scope>NUCLEOTIDE SEQUENCE</scope>
    <source>
        <strain evidence="7">91603</strain>
    </source>
</reference>
<keyword evidence="1" id="KW-0479">Metal-binding</keyword>
<dbReference type="Gene3D" id="3.30.40.10">
    <property type="entry name" value="Zinc/RING finger domain, C3HC4 (zinc finger)"/>
    <property type="match status" value="1"/>
</dbReference>